<evidence type="ECO:0000313" key="2">
    <source>
        <dbReference type="EMBL" id="STX30010.1"/>
    </source>
</evidence>
<feature type="signal peptide" evidence="1">
    <location>
        <begin position="1"/>
        <end position="19"/>
    </location>
</feature>
<organism evidence="2 3">
    <name type="scientific">Legionella beliardensis</name>
    <dbReference type="NCBI Taxonomy" id="91822"/>
    <lineage>
        <taxon>Bacteria</taxon>
        <taxon>Pseudomonadati</taxon>
        <taxon>Pseudomonadota</taxon>
        <taxon>Gammaproteobacteria</taxon>
        <taxon>Legionellales</taxon>
        <taxon>Legionellaceae</taxon>
        <taxon>Legionella</taxon>
    </lineage>
</organism>
<keyword evidence="1" id="KW-0732">Signal</keyword>
<reference evidence="2 3" key="1">
    <citation type="submission" date="2018-06" db="EMBL/GenBank/DDBJ databases">
        <authorList>
            <consortium name="Pathogen Informatics"/>
            <person name="Doyle S."/>
        </authorList>
    </citation>
    <scope>NUCLEOTIDE SEQUENCE [LARGE SCALE GENOMIC DNA]</scope>
    <source>
        <strain evidence="2 3">NCTC13315</strain>
    </source>
</reference>
<dbReference type="AlphaFoldDB" id="A0A378I5I4"/>
<evidence type="ECO:0008006" key="4">
    <source>
        <dbReference type="Google" id="ProtNLM"/>
    </source>
</evidence>
<dbReference type="EMBL" id="UGNV01000001">
    <property type="protein sequence ID" value="STX30010.1"/>
    <property type="molecule type" value="Genomic_DNA"/>
</dbReference>
<name>A0A378I5I4_9GAMM</name>
<gene>
    <name evidence="2" type="ORF">NCTC13315_02571</name>
</gene>
<feature type="chain" id="PRO_5016715195" description="Secreted protein" evidence="1">
    <location>
        <begin position="20"/>
        <end position="163"/>
    </location>
</feature>
<dbReference type="RefSeq" id="WP_115303738.1">
    <property type="nucleotide sequence ID" value="NZ_CAAAHO010000005.1"/>
</dbReference>
<evidence type="ECO:0000313" key="3">
    <source>
        <dbReference type="Proteomes" id="UP000254968"/>
    </source>
</evidence>
<sequence length="163" mass="17496">MKKLIVSTLCCLLAGSFLAYSGQETPTTPPIINPINPDKDLLPSPFPVYVIPNAGVVNHPYPGAQAVLLPTDNSYTGSPGCYLACYSHQPGVYAVSPSISVMGQIRVKGSYNNNSRMCEPDGYLNKEISAEQYFKDLCNHKIASCQNASCWAGGDTGGWFGIQ</sequence>
<dbReference type="Proteomes" id="UP000254968">
    <property type="component" value="Unassembled WGS sequence"/>
</dbReference>
<dbReference type="OrthoDB" id="5647795at2"/>
<keyword evidence="3" id="KW-1185">Reference proteome</keyword>
<accession>A0A378I5I4</accession>
<evidence type="ECO:0000256" key="1">
    <source>
        <dbReference type="SAM" id="SignalP"/>
    </source>
</evidence>
<protein>
    <recommendedName>
        <fullName evidence="4">Secreted protein</fullName>
    </recommendedName>
</protein>
<proteinExistence type="predicted"/>